<feature type="chain" id="PRO_5027043515" description="Secretion system C-terminal sorting domain-containing protein" evidence="1">
    <location>
        <begin position="27"/>
        <end position="733"/>
    </location>
</feature>
<dbReference type="Pfam" id="PF18962">
    <property type="entry name" value="Por_Secre_tail"/>
    <property type="match status" value="1"/>
</dbReference>
<protein>
    <recommendedName>
        <fullName evidence="2">Secretion system C-terminal sorting domain-containing protein</fullName>
    </recommendedName>
</protein>
<dbReference type="PANTHER" id="PTHR41775:SF1">
    <property type="entry name" value="PEPTIDASE M6-LIKE DOMAIN-CONTAINING PROTEIN"/>
    <property type="match status" value="1"/>
</dbReference>
<sequence length="733" mass="80291">MKKKHTAYKTILNILCAFLITMAAHAAPYFGTEFKLKQPDASLVTVKVWGDEFYQRVESIDGYTLTRDTAGWITYAVLSADGNSLLPTGIIYTGRTATLPDIPKKIDINRTAADQIRAANRVRLNPPVTGSANQRSSTFREAAPLSGTAKGLAILIDFSDEPRAISRDSIERFFNETGYTDFGNNGSVHDYYWAVSNNQLNYTNAVLGYYRAIHPKTYYEDTINPHVAELIHEALTWADAQGFNFSTLSVEGSSIRAINLMYAGYPTMGWAKGLWPHAGGYNDFSADGVNSGAYQMTNIGETLTIATTCHENGHMLMHWPDLYDYDYNTSGSSLGIGNYCLMAYQGSSTNPVPPNAYLRIDAGWEDYTDITATTGTFATYSNFNQSYIINNPSNSNELFVIESRTRTGRSASLPDDGLLIWHIDKAGNNSANEMTEDRHFFVSLEQADGLFELEHDVNGGSYGDLYKAGYKTRFNDETLPDARWWNGSESGIRLHSVSAVGDTMTFKIGGPEQCTYGAPLATALPSISYKQYTHAYVLGDGGPDLSAVSLFAIHWDLQNNGLWNFSFNLFNTAPYYIDLKANSTHTFGSASPSVTLNNTGIAGLDGDYYVITNNGNFVLVNKNGDFTIYFSNDIIPPACGDTQARMSNDATDVSAGTNLSPNPASESVQITSDLNLESATIRVVNEQGQNIGVPYTTSVNKIDVNISALAKGFYLVTVTQESTIAVKKLVVTK</sequence>
<reference evidence="3 4" key="1">
    <citation type="journal article" date="2007" name="Appl. Environ. Microbiol.">
        <title>Genome sequence of the cellulolytic gliding bacterium Cytophaga hutchinsonii.</title>
        <authorList>
            <person name="Xie G."/>
            <person name="Bruce D.C."/>
            <person name="Challacombe J.F."/>
            <person name="Chertkov O."/>
            <person name="Detter J.C."/>
            <person name="Gilna P."/>
            <person name="Han C.S."/>
            <person name="Lucas S."/>
            <person name="Misra M."/>
            <person name="Myers G.L."/>
            <person name="Richardson P."/>
            <person name="Tapia R."/>
            <person name="Thayer N."/>
            <person name="Thompson L.S."/>
            <person name="Brettin T.S."/>
            <person name="Henrissat B."/>
            <person name="Wilson D.B."/>
            <person name="McBride M.J."/>
        </authorList>
    </citation>
    <scope>NUCLEOTIDE SEQUENCE [LARGE SCALE GENOMIC DNA]</scope>
    <source>
        <strain evidence="4">ATCC 33406 / DSM 1761 / CIP 103989 / NBRC 15051 / NCIMB 9469 / D465</strain>
    </source>
</reference>
<dbReference type="OrthoDB" id="9813478at2"/>
<dbReference type="GO" id="GO:0006508">
    <property type="term" value="P:proteolysis"/>
    <property type="evidence" value="ECO:0007669"/>
    <property type="project" value="InterPro"/>
</dbReference>
<dbReference type="PANTHER" id="PTHR41775">
    <property type="entry name" value="SECRETED PROTEIN-RELATED"/>
    <property type="match status" value="1"/>
</dbReference>
<keyword evidence="1" id="KW-0732">Signal</keyword>
<dbReference type="InterPro" id="IPR026444">
    <property type="entry name" value="Secre_tail"/>
</dbReference>
<name>A0A6N4SNX8_CYTH3</name>
<dbReference type="NCBIfam" id="TIGR03296">
    <property type="entry name" value="M6dom_TIGR03296"/>
    <property type="match status" value="1"/>
</dbReference>
<dbReference type="AlphaFoldDB" id="A0A6N4SNX8"/>
<gene>
    <name evidence="3" type="ordered locus">CHU_0709</name>
</gene>
<dbReference type="GO" id="GO:0008233">
    <property type="term" value="F:peptidase activity"/>
    <property type="evidence" value="ECO:0007669"/>
    <property type="project" value="InterPro"/>
</dbReference>
<evidence type="ECO:0000313" key="4">
    <source>
        <dbReference type="Proteomes" id="UP000001822"/>
    </source>
</evidence>
<organism evidence="3 4">
    <name type="scientific">Cytophaga hutchinsonii (strain ATCC 33406 / DSM 1761 / CIP 103989 / NBRC 15051 / NCIMB 9469 / D465)</name>
    <dbReference type="NCBI Taxonomy" id="269798"/>
    <lineage>
        <taxon>Bacteria</taxon>
        <taxon>Pseudomonadati</taxon>
        <taxon>Bacteroidota</taxon>
        <taxon>Cytophagia</taxon>
        <taxon>Cytophagales</taxon>
        <taxon>Cytophagaceae</taxon>
        <taxon>Cytophaga</taxon>
    </lineage>
</organism>
<feature type="signal peptide" evidence="1">
    <location>
        <begin position="1"/>
        <end position="26"/>
    </location>
</feature>
<dbReference type="EMBL" id="CP000383">
    <property type="protein sequence ID" value="ABG57996.1"/>
    <property type="molecule type" value="Genomic_DNA"/>
</dbReference>
<dbReference type="KEGG" id="chu:CHU_0709"/>
<dbReference type="RefSeq" id="WP_011584112.1">
    <property type="nucleotide sequence ID" value="NC_008255.1"/>
</dbReference>
<proteinExistence type="predicted"/>
<accession>A0A6N4SNX8</accession>
<evidence type="ECO:0000256" key="1">
    <source>
        <dbReference type="SAM" id="SignalP"/>
    </source>
</evidence>
<dbReference type="NCBIfam" id="TIGR04183">
    <property type="entry name" value="Por_Secre_tail"/>
    <property type="match status" value="1"/>
</dbReference>
<evidence type="ECO:0000259" key="2">
    <source>
        <dbReference type="Pfam" id="PF18962"/>
    </source>
</evidence>
<dbReference type="Proteomes" id="UP000001822">
    <property type="component" value="Chromosome"/>
</dbReference>
<keyword evidence="4" id="KW-1185">Reference proteome</keyword>
<evidence type="ECO:0000313" key="3">
    <source>
        <dbReference type="EMBL" id="ABG57996.1"/>
    </source>
</evidence>
<feature type="domain" description="Secretion system C-terminal sorting" evidence="2">
    <location>
        <begin position="661"/>
        <end position="731"/>
    </location>
</feature>
<dbReference type="InterPro" id="IPR008757">
    <property type="entry name" value="Peptidase_M6-like_domain"/>
</dbReference>